<evidence type="ECO:0000256" key="1">
    <source>
        <dbReference type="SAM" id="Phobius"/>
    </source>
</evidence>
<dbReference type="Proteomes" id="UP000031014">
    <property type="component" value="Unassembled WGS sequence"/>
</dbReference>
<dbReference type="AlphaFoldDB" id="A0A0A8X3J3"/>
<keyword evidence="1" id="KW-0472">Membrane</keyword>
<dbReference type="EMBL" id="BASE01000058">
    <property type="protein sequence ID" value="GAM14483.1"/>
    <property type="molecule type" value="Genomic_DNA"/>
</dbReference>
<evidence type="ECO:0000313" key="3">
    <source>
        <dbReference type="Proteomes" id="UP000031014"/>
    </source>
</evidence>
<keyword evidence="1" id="KW-0812">Transmembrane</keyword>
<feature type="transmembrane region" description="Helical" evidence="1">
    <location>
        <begin position="21"/>
        <end position="40"/>
    </location>
</feature>
<accession>A0A0A8X3J3</accession>
<name>A0A0A8X3J3_MESS1</name>
<dbReference type="STRING" id="1321606.SAMD00020551_2634"/>
<proteinExistence type="predicted"/>
<gene>
    <name evidence="2" type="ORF">SAMD00020551_2634</name>
</gene>
<evidence type="ECO:0000313" key="2">
    <source>
        <dbReference type="EMBL" id="GAM14483.1"/>
    </source>
</evidence>
<organism evidence="2 3">
    <name type="scientific">Mesobacillus selenatarsenatis (strain DSM 18680 / JCM 14380 / FERM P-15431 / SF-1)</name>
    <dbReference type="NCBI Taxonomy" id="1321606"/>
    <lineage>
        <taxon>Bacteria</taxon>
        <taxon>Bacillati</taxon>
        <taxon>Bacillota</taxon>
        <taxon>Bacilli</taxon>
        <taxon>Bacillales</taxon>
        <taxon>Bacillaceae</taxon>
        <taxon>Mesobacillus</taxon>
    </lineage>
</organism>
<comment type="caution">
    <text evidence="2">The sequence shown here is derived from an EMBL/GenBank/DDBJ whole genome shotgun (WGS) entry which is preliminary data.</text>
</comment>
<keyword evidence="3" id="KW-1185">Reference proteome</keyword>
<sequence length="61" mass="7017">MASTGEKLSKERAKARGISSLLLFLSLFLIYFQSTVHVLSTKVYNSRKMNLLIQHNRLYIS</sequence>
<protein>
    <submittedName>
        <fullName evidence="2">Uncharacterized protein</fullName>
    </submittedName>
</protein>
<reference evidence="2 3" key="1">
    <citation type="submission" date="2013-06" db="EMBL/GenBank/DDBJ databases">
        <title>Whole genome shotgun sequence of Bacillus selenatarsenatis SF-1.</title>
        <authorList>
            <person name="Kuroda M."/>
            <person name="Sei K."/>
            <person name="Yamashita M."/>
            <person name="Ike M."/>
        </authorList>
    </citation>
    <scope>NUCLEOTIDE SEQUENCE [LARGE SCALE GENOMIC DNA]</scope>
    <source>
        <strain evidence="2 3">SF-1</strain>
    </source>
</reference>
<keyword evidence="1" id="KW-1133">Transmembrane helix</keyword>